<dbReference type="EMBL" id="BMYK01000017">
    <property type="protein sequence ID" value="GHC93297.1"/>
    <property type="molecule type" value="Genomic_DNA"/>
</dbReference>
<evidence type="ECO:0000313" key="5">
    <source>
        <dbReference type="EMBL" id="GHC93297.1"/>
    </source>
</evidence>
<sequence length="140" mass="16150">MSLTADRLALVEAARNGTPGAVLELMRVSLPDIRRFARRTCSTSEDAEDAVQVALWRLYRHVGALRTAATFVSWLFRIVEASAIACCVGVAAPSRSRRCQRLTIPRRPPYRWRFGWTWRARWRRWPHRTGRCWCCATCTN</sequence>
<dbReference type="SUPFAM" id="SSF88946">
    <property type="entry name" value="Sigma2 domain of RNA polymerase sigma factors"/>
    <property type="match status" value="1"/>
</dbReference>
<evidence type="ECO:0000313" key="6">
    <source>
        <dbReference type="Proteomes" id="UP000626210"/>
    </source>
</evidence>
<reference evidence="6" key="1">
    <citation type="journal article" date="2019" name="Int. J. Syst. Evol. Microbiol.">
        <title>The Global Catalogue of Microorganisms (GCM) 10K type strain sequencing project: providing services to taxonomists for standard genome sequencing and annotation.</title>
        <authorList>
            <consortium name="The Broad Institute Genomics Platform"/>
            <consortium name="The Broad Institute Genome Sequencing Center for Infectious Disease"/>
            <person name="Wu L."/>
            <person name="Ma J."/>
        </authorList>
    </citation>
    <scope>NUCLEOTIDE SEQUENCE [LARGE SCALE GENOMIC DNA]</scope>
    <source>
        <strain evidence="6">KCTC 23314</strain>
    </source>
</reference>
<name>A0ABQ3G6F2_9BURK</name>
<accession>A0ABQ3G6F2</accession>
<evidence type="ECO:0000259" key="4">
    <source>
        <dbReference type="Pfam" id="PF04542"/>
    </source>
</evidence>
<dbReference type="Gene3D" id="1.10.1740.10">
    <property type="match status" value="1"/>
</dbReference>
<feature type="domain" description="RNA polymerase sigma-70 region 2" evidence="4">
    <location>
        <begin position="29"/>
        <end position="84"/>
    </location>
</feature>
<keyword evidence="3" id="KW-0804">Transcription</keyword>
<gene>
    <name evidence="5" type="ORF">GCM10007320_44100</name>
</gene>
<dbReference type="Proteomes" id="UP000626210">
    <property type="component" value="Unassembled WGS sequence"/>
</dbReference>
<proteinExistence type="predicted"/>
<dbReference type="PANTHER" id="PTHR43133">
    <property type="entry name" value="RNA POLYMERASE ECF-TYPE SIGMA FACTO"/>
    <property type="match status" value="1"/>
</dbReference>
<organism evidence="5 6">
    <name type="scientific">Pseudorhodoferax aquiterrae</name>
    <dbReference type="NCBI Taxonomy" id="747304"/>
    <lineage>
        <taxon>Bacteria</taxon>
        <taxon>Pseudomonadati</taxon>
        <taxon>Pseudomonadota</taxon>
        <taxon>Betaproteobacteria</taxon>
        <taxon>Burkholderiales</taxon>
        <taxon>Comamonadaceae</taxon>
    </lineage>
</organism>
<keyword evidence="1" id="KW-0805">Transcription regulation</keyword>
<keyword evidence="2" id="KW-0731">Sigma factor</keyword>
<evidence type="ECO:0000256" key="2">
    <source>
        <dbReference type="ARBA" id="ARBA00023082"/>
    </source>
</evidence>
<dbReference type="RefSeq" id="WP_229882993.1">
    <property type="nucleotide sequence ID" value="NZ_BMYK01000017.1"/>
</dbReference>
<protein>
    <recommendedName>
        <fullName evidence="4">RNA polymerase sigma-70 region 2 domain-containing protein</fullName>
    </recommendedName>
</protein>
<evidence type="ECO:0000256" key="1">
    <source>
        <dbReference type="ARBA" id="ARBA00023015"/>
    </source>
</evidence>
<dbReference type="InterPro" id="IPR039425">
    <property type="entry name" value="RNA_pol_sigma-70-like"/>
</dbReference>
<comment type="caution">
    <text evidence="5">The sequence shown here is derived from an EMBL/GenBank/DDBJ whole genome shotgun (WGS) entry which is preliminary data.</text>
</comment>
<evidence type="ECO:0000256" key="3">
    <source>
        <dbReference type="ARBA" id="ARBA00023163"/>
    </source>
</evidence>
<keyword evidence="6" id="KW-1185">Reference proteome</keyword>
<dbReference type="InterPro" id="IPR013325">
    <property type="entry name" value="RNA_pol_sigma_r2"/>
</dbReference>
<dbReference type="InterPro" id="IPR007627">
    <property type="entry name" value="RNA_pol_sigma70_r2"/>
</dbReference>
<dbReference type="PANTHER" id="PTHR43133:SF51">
    <property type="entry name" value="RNA POLYMERASE SIGMA FACTOR"/>
    <property type="match status" value="1"/>
</dbReference>
<dbReference type="Pfam" id="PF04542">
    <property type="entry name" value="Sigma70_r2"/>
    <property type="match status" value="1"/>
</dbReference>